<name>A0A6A5Y524_9PLEO</name>
<keyword evidence="8 13" id="KW-1133">Transmembrane helix</keyword>
<evidence type="ECO:0000313" key="17">
    <source>
        <dbReference type="Proteomes" id="UP000799778"/>
    </source>
</evidence>
<proteinExistence type="inferred from homology"/>
<evidence type="ECO:0000256" key="12">
    <source>
        <dbReference type="ARBA" id="ARBA00025571"/>
    </source>
</evidence>
<feature type="region of interest" description="Disordered" evidence="15">
    <location>
        <begin position="165"/>
        <end position="281"/>
    </location>
</feature>
<comment type="subcellular location">
    <subcellularLocation>
        <location evidence="1 13">Mitochondrion inner membrane</location>
        <topology evidence="1 13">Single-pass membrane protein</topology>
    </subcellularLocation>
</comment>
<dbReference type="AlphaFoldDB" id="A0A6A5Y524"/>
<evidence type="ECO:0000256" key="1">
    <source>
        <dbReference type="ARBA" id="ARBA00004434"/>
    </source>
</evidence>
<dbReference type="PANTHER" id="PTHR15415:SF7">
    <property type="entry name" value="MICOS COMPLEX SUBUNIT MIC60"/>
    <property type="match status" value="1"/>
</dbReference>
<evidence type="ECO:0000256" key="8">
    <source>
        <dbReference type="ARBA" id="ARBA00022989"/>
    </source>
</evidence>
<keyword evidence="5 13" id="KW-0812">Transmembrane</keyword>
<dbReference type="Proteomes" id="UP000799778">
    <property type="component" value="Unassembled WGS sequence"/>
</dbReference>
<feature type="compositionally biased region" description="Basic and acidic residues" evidence="15">
    <location>
        <begin position="234"/>
        <end position="255"/>
    </location>
</feature>
<feature type="region of interest" description="Disordered" evidence="15">
    <location>
        <begin position="31"/>
        <end position="105"/>
    </location>
</feature>
<dbReference type="GO" id="GO:0042407">
    <property type="term" value="P:cristae formation"/>
    <property type="evidence" value="ECO:0007669"/>
    <property type="project" value="TreeGrafter"/>
</dbReference>
<evidence type="ECO:0000256" key="6">
    <source>
        <dbReference type="ARBA" id="ARBA00022792"/>
    </source>
</evidence>
<dbReference type="OrthoDB" id="10261039at2759"/>
<comment type="subunit">
    <text evidence="3 13">Component of the mitochondrial contact site and cristae organizing system (MICOS) complex.</text>
</comment>
<dbReference type="EMBL" id="ML978066">
    <property type="protein sequence ID" value="KAF2020366.1"/>
    <property type="molecule type" value="Genomic_DNA"/>
</dbReference>
<feature type="compositionally biased region" description="Polar residues" evidence="15">
    <location>
        <begin position="221"/>
        <end position="233"/>
    </location>
</feature>
<comment type="function">
    <text evidence="12">Component of the MICOS complex, a large protein complex of the mitochondrial inner membrane that plays crucial roles in the maintenance of crista junctions, inner membrane architecture, and formation of contact sites to the outer membrane. Plays a role in keeping cristae membranes connected to the inner boundary membrane. Also promotes protein import via the mitochondrial intermembrane space assembly (MIA) pathway.</text>
</comment>
<comment type="similarity">
    <text evidence="2 13">Belongs to the MICOS complex subunit Mic60 family.</text>
</comment>
<dbReference type="GeneID" id="54283756"/>
<dbReference type="RefSeq" id="XP_033388705.1">
    <property type="nucleotide sequence ID" value="XM_033526359.1"/>
</dbReference>
<feature type="compositionally biased region" description="Low complexity" evidence="15">
    <location>
        <begin position="256"/>
        <end position="281"/>
    </location>
</feature>
<dbReference type="Pfam" id="PF09731">
    <property type="entry name" value="Mitofilin"/>
    <property type="match status" value="1"/>
</dbReference>
<feature type="coiled-coil region" evidence="14">
    <location>
        <begin position="324"/>
        <end position="403"/>
    </location>
</feature>
<evidence type="ECO:0000256" key="13">
    <source>
        <dbReference type="RuleBase" id="RU363000"/>
    </source>
</evidence>
<accession>A0A6A5Y524</accession>
<feature type="transmembrane region" description="Helical" evidence="13">
    <location>
        <begin position="112"/>
        <end position="132"/>
    </location>
</feature>
<dbReference type="PANTHER" id="PTHR15415">
    <property type="entry name" value="MITOFILIN"/>
    <property type="match status" value="1"/>
</dbReference>
<evidence type="ECO:0000256" key="4">
    <source>
        <dbReference type="ARBA" id="ARBA00018116"/>
    </source>
</evidence>
<evidence type="ECO:0000313" key="16">
    <source>
        <dbReference type="EMBL" id="KAF2020366.1"/>
    </source>
</evidence>
<evidence type="ECO:0000256" key="3">
    <source>
        <dbReference type="ARBA" id="ARBA00011875"/>
    </source>
</evidence>
<reference evidence="16" key="1">
    <citation type="journal article" date="2020" name="Stud. Mycol.">
        <title>101 Dothideomycetes genomes: a test case for predicting lifestyles and emergence of pathogens.</title>
        <authorList>
            <person name="Haridas S."/>
            <person name="Albert R."/>
            <person name="Binder M."/>
            <person name="Bloem J."/>
            <person name="Labutti K."/>
            <person name="Salamov A."/>
            <person name="Andreopoulos B."/>
            <person name="Baker S."/>
            <person name="Barry K."/>
            <person name="Bills G."/>
            <person name="Bluhm B."/>
            <person name="Cannon C."/>
            <person name="Castanera R."/>
            <person name="Culley D."/>
            <person name="Daum C."/>
            <person name="Ezra D."/>
            <person name="Gonzalez J."/>
            <person name="Henrissat B."/>
            <person name="Kuo A."/>
            <person name="Liang C."/>
            <person name="Lipzen A."/>
            <person name="Lutzoni F."/>
            <person name="Magnuson J."/>
            <person name="Mondo S."/>
            <person name="Nolan M."/>
            <person name="Ohm R."/>
            <person name="Pangilinan J."/>
            <person name="Park H.-J."/>
            <person name="Ramirez L."/>
            <person name="Alfaro M."/>
            <person name="Sun H."/>
            <person name="Tritt A."/>
            <person name="Yoshinaga Y."/>
            <person name="Zwiers L.-H."/>
            <person name="Turgeon B."/>
            <person name="Goodwin S."/>
            <person name="Spatafora J."/>
            <person name="Crous P."/>
            <person name="Grigoriev I."/>
        </authorList>
    </citation>
    <scope>NUCLEOTIDE SEQUENCE</scope>
    <source>
        <strain evidence="16">CBS 175.79</strain>
    </source>
</reference>
<keyword evidence="10 13" id="KW-0496">Mitochondrion</keyword>
<evidence type="ECO:0000256" key="11">
    <source>
        <dbReference type="ARBA" id="ARBA00023136"/>
    </source>
</evidence>
<keyword evidence="11 13" id="KW-0472">Membrane</keyword>
<gene>
    <name evidence="16" type="ORF">BU24DRAFT_416073</name>
</gene>
<keyword evidence="9 14" id="KW-0175">Coiled coil</keyword>
<feature type="compositionally biased region" description="Low complexity" evidence="15">
    <location>
        <begin position="54"/>
        <end position="74"/>
    </location>
</feature>
<feature type="compositionally biased region" description="Pro residues" evidence="15">
    <location>
        <begin position="44"/>
        <end position="53"/>
    </location>
</feature>
<organism evidence="16 17">
    <name type="scientific">Aaosphaeria arxii CBS 175.79</name>
    <dbReference type="NCBI Taxonomy" id="1450172"/>
    <lineage>
        <taxon>Eukaryota</taxon>
        <taxon>Fungi</taxon>
        <taxon>Dikarya</taxon>
        <taxon>Ascomycota</taxon>
        <taxon>Pezizomycotina</taxon>
        <taxon>Dothideomycetes</taxon>
        <taxon>Pleosporomycetidae</taxon>
        <taxon>Pleosporales</taxon>
        <taxon>Pleosporales incertae sedis</taxon>
        <taxon>Aaosphaeria</taxon>
    </lineage>
</organism>
<evidence type="ECO:0000256" key="5">
    <source>
        <dbReference type="ARBA" id="ARBA00022692"/>
    </source>
</evidence>
<evidence type="ECO:0000256" key="15">
    <source>
        <dbReference type="SAM" id="MobiDB-lite"/>
    </source>
</evidence>
<dbReference type="InterPro" id="IPR019133">
    <property type="entry name" value="MIC60"/>
</dbReference>
<evidence type="ECO:0000256" key="7">
    <source>
        <dbReference type="ARBA" id="ARBA00022946"/>
    </source>
</evidence>
<dbReference type="GO" id="GO:0061617">
    <property type="term" value="C:MICOS complex"/>
    <property type="evidence" value="ECO:0007669"/>
    <property type="project" value="TreeGrafter"/>
</dbReference>
<evidence type="ECO:0000256" key="9">
    <source>
        <dbReference type="ARBA" id="ARBA00023054"/>
    </source>
</evidence>
<evidence type="ECO:0000256" key="14">
    <source>
        <dbReference type="SAM" id="Coils"/>
    </source>
</evidence>
<evidence type="ECO:0000256" key="10">
    <source>
        <dbReference type="ARBA" id="ARBA00023128"/>
    </source>
</evidence>
<evidence type="ECO:0000256" key="2">
    <source>
        <dbReference type="ARBA" id="ARBA00010877"/>
    </source>
</evidence>
<keyword evidence="6 13" id="KW-0999">Mitochondrion inner membrane</keyword>
<keyword evidence="17" id="KW-1185">Reference proteome</keyword>
<protein>
    <recommendedName>
        <fullName evidence="4 13">MICOS complex subunit MIC60</fullName>
    </recommendedName>
    <alternativeName>
        <fullName evidence="13">Mitofilin</fullName>
    </alternativeName>
</protein>
<keyword evidence="7" id="KW-0809">Transit peptide</keyword>
<sequence length="653" mass="70745">MLRASILRARPALRSIAPAARPQWRVAQRFYADEKKPGETAIPNPAPTVPPSNPTVSDGISKSSTVQTTSSSRTAPVEQPATTPPTGPGSASVAPDPVQAPKPKKKRRIRRFLFQLILLSTLGYAGGVYYSLVSDNFHDFFTEFVPFGEDAVGYFEEREFRKRFPGRAGQPRLHPQVSGENKVTIPGKSGLSSRPAEASGSDLAGKGPHVSAVKESKPVDPQTSAAGSASKGAQESKKEAGHKEKPTESSSHDLLPKGSSKAKAESKAATTPTATASTPITQLDHLSVPSASEPVVQDVVKIVNDIITAINADESHGNKYDSALNKAKSELSKVVADINLLKESTQKSAEEQIKAAHSEFDSAAKELVRRLDVQMHDQETHWKEEYENERERLSATYKEKLQSELDAAHNVYEQRLKNELIEQSIALQKAFSASVRKQVEQEREGRLGRLNELSSSVAELEKLTAEWNSVIEANLKTQHMVVAVESVKAALENQVVPKPFTGELAALKEIAADDPVVSAAIASINPAAYQRGIPNSAQLIDRFRRVAHEVRKAALLPEDAGVASHIASLAMSKVLFKKSGLAVGQDVEAILARTEVLLEEGDLDAAAREINGLQGWAKVLSKDWLSDARRVLEVRQALDVIGTEARLQSLLVD</sequence>